<evidence type="ECO:0000259" key="5">
    <source>
        <dbReference type="Pfam" id="PF05118"/>
    </source>
</evidence>
<feature type="transmembrane region" description="Helical" evidence="4">
    <location>
        <begin position="83"/>
        <end position="101"/>
    </location>
</feature>
<keyword evidence="2" id="KW-0223">Dioxygenase</keyword>
<evidence type="ECO:0000256" key="1">
    <source>
        <dbReference type="ARBA" id="ARBA00007730"/>
    </source>
</evidence>
<dbReference type="InterPro" id="IPR007803">
    <property type="entry name" value="Asp/Arg/Pro-Hydrxlase"/>
</dbReference>
<dbReference type="InterPro" id="IPR051821">
    <property type="entry name" value="Asp/Asn_beta-hydroxylase"/>
</dbReference>
<proteinExistence type="inferred from homology"/>
<evidence type="ECO:0000313" key="6">
    <source>
        <dbReference type="EMBL" id="QHT84689.1"/>
    </source>
</evidence>
<dbReference type="PANTHER" id="PTHR46332:SF5">
    <property type="entry name" value="ASPARTATE BETA-HYDROXYLASE DOMAIN CONTAINING 2"/>
    <property type="match status" value="1"/>
</dbReference>
<dbReference type="Pfam" id="PF05118">
    <property type="entry name" value="Asp_Arg_Hydrox"/>
    <property type="match status" value="1"/>
</dbReference>
<feature type="domain" description="Aspartyl/asparaginy/proline hydroxylase" evidence="5">
    <location>
        <begin position="166"/>
        <end position="322"/>
    </location>
</feature>
<feature type="transmembrane region" description="Helical" evidence="4">
    <location>
        <begin position="107"/>
        <end position="137"/>
    </location>
</feature>
<sequence>MNYINLKTYQLAMTNYLIKYVLLLNRYFNNKIYYKSYMIDYTLKDEEINISEKTQINCNFDKGYSYINNYDTYNFNDIQGRNIIISLILIIVLIVYIYNYKKYTEEAIYILFVISVLLSVSIIKNPVQILYIFAFLITKNTKTPPYLDIDKYFPNHIKLENPEVFAKIQKETLNILKQKDKLVLTKNTMGNEYIGGGNIQSDNEDGWRIYMVKIGSNNFAEDTMPELTKILKDIPEVVSCAVSILPAKKAIPIHIGYSKGVIRYQLAMKVPKDRENVFICVNGEKYNWTEGQGVLFDDTYPHKVFNNTDEDRVVLYIDVMRPFLNPALNLINKLSIKLITNSSITKDEIAKTEKQIDIE</sequence>
<dbReference type="GO" id="GO:0051213">
    <property type="term" value="F:dioxygenase activity"/>
    <property type="evidence" value="ECO:0007669"/>
    <property type="project" value="UniProtKB-KW"/>
</dbReference>
<dbReference type="InterPro" id="IPR027443">
    <property type="entry name" value="IPNS-like_sf"/>
</dbReference>
<dbReference type="EMBL" id="MN740023">
    <property type="protein sequence ID" value="QHT84689.1"/>
    <property type="molecule type" value="Genomic_DNA"/>
</dbReference>
<dbReference type="PANTHER" id="PTHR46332">
    <property type="entry name" value="ASPARTATE BETA-HYDROXYLASE DOMAIN-CONTAINING PROTEIN 2"/>
    <property type="match status" value="1"/>
</dbReference>
<keyword evidence="4" id="KW-1133">Transmembrane helix</keyword>
<reference evidence="6" key="1">
    <citation type="journal article" date="2020" name="Nature">
        <title>Giant virus diversity and host interactions through global metagenomics.</title>
        <authorList>
            <person name="Schulz F."/>
            <person name="Roux S."/>
            <person name="Paez-Espino D."/>
            <person name="Jungbluth S."/>
            <person name="Walsh D.A."/>
            <person name="Denef V.J."/>
            <person name="McMahon K.D."/>
            <person name="Konstantinidis K.T."/>
            <person name="Eloe-Fadrosh E.A."/>
            <person name="Kyrpides N.C."/>
            <person name="Woyke T."/>
        </authorList>
    </citation>
    <scope>NUCLEOTIDE SEQUENCE</scope>
    <source>
        <strain evidence="6">GVMAG-M-3300023184-177</strain>
    </source>
</reference>
<keyword evidence="4" id="KW-0472">Membrane</keyword>
<name>A0A6C0HVW8_9ZZZZ</name>
<comment type="similarity">
    <text evidence="1">Belongs to the aspartyl/asparaginyl beta-hydroxylase family.</text>
</comment>
<evidence type="ECO:0000256" key="4">
    <source>
        <dbReference type="SAM" id="Phobius"/>
    </source>
</evidence>
<evidence type="ECO:0000256" key="3">
    <source>
        <dbReference type="ARBA" id="ARBA00023002"/>
    </source>
</evidence>
<evidence type="ECO:0000256" key="2">
    <source>
        <dbReference type="ARBA" id="ARBA00022964"/>
    </source>
</evidence>
<dbReference type="SUPFAM" id="SSF51197">
    <property type="entry name" value="Clavaminate synthase-like"/>
    <property type="match status" value="1"/>
</dbReference>
<keyword evidence="4" id="KW-0812">Transmembrane</keyword>
<protein>
    <recommendedName>
        <fullName evidence="5">Aspartyl/asparaginy/proline hydroxylase domain-containing protein</fullName>
    </recommendedName>
</protein>
<dbReference type="AlphaFoldDB" id="A0A6C0HVW8"/>
<dbReference type="Gene3D" id="2.60.120.330">
    <property type="entry name" value="B-lactam Antibiotic, Isopenicillin N Synthase, Chain"/>
    <property type="match status" value="1"/>
</dbReference>
<keyword evidence="3" id="KW-0560">Oxidoreductase</keyword>
<organism evidence="6">
    <name type="scientific">viral metagenome</name>
    <dbReference type="NCBI Taxonomy" id="1070528"/>
    <lineage>
        <taxon>unclassified sequences</taxon>
        <taxon>metagenomes</taxon>
        <taxon>organismal metagenomes</taxon>
    </lineage>
</organism>
<accession>A0A6C0HVW8</accession>